<keyword evidence="2" id="KW-0378">Hydrolase</keyword>
<name>A0A2A4YP21_9PROT</name>
<dbReference type="GO" id="GO:0016787">
    <property type="term" value="F:hydrolase activity"/>
    <property type="evidence" value="ECO:0007669"/>
    <property type="project" value="UniProtKB-KW"/>
</dbReference>
<evidence type="ECO:0000313" key="6">
    <source>
        <dbReference type="EMBL" id="PCI96588.1"/>
    </source>
</evidence>
<dbReference type="SUPFAM" id="SSF56300">
    <property type="entry name" value="Metallo-dependent phosphatases"/>
    <property type="match status" value="1"/>
</dbReference>
<accession>A0A2A4YP21</accession>
<protein>
    <submittedName>
        <fullName evidence="6">Metallophosphatase</fullName>
    </submittedName>
</protein>
<comment type="similarity">
    <text evidence="4">Belongs to the cyclic nucleotide phosphodiesterase class-III family.</text>
</comment>
<reference key="1">
    <citation type="submission" date="2017-08" db="EMBL/GenBank/DDBJ databases">
        <title>A dynamic microbial community with high functional redundancy inhabits the cold, oxic subseafloor aquifer.</title>
        <authorList>
            <person name="Tully B.J."/>
            <person name="Wheat C.G."/>
            <person name="Glazer B.T."/>
            <person name="Huber J.A."/>
        </authorList>
    </citation>
    <scope>NUCLEOTIDE SEQUENCE [LARGE SCALE GENOMIC DNA]</scope>
</reference>
<dbReference type="PANTHER" id="PTHR42988">
    <property type="entry name" value="PHOSPHOHYDROLASE"/>
    <property type="match status" value="1"/>
</dbReference>
<dbReference type="Pfam" id="PF00149">
    <property type="entry name" value="Metallophos"/>
    <property type="match status" value="1"/>
</dbReference>
<keyword evidence="3" id="KW-0408">Iron</keyword>
<dbReference type="CDD" id="cd00838">
    <property type="entry name" value="MPP_superfamily"/>
    <property type="match status" value="1"/>
</dbReference>
<evidence type="ECO:0000259" key="5">
    <source>
        <dbReference type="Pfam" id="PF00149"/>
    </source>
</evidence>
<gene>
    <name evidence="6" type="ORF">COB13_17380</name>
</gene>
<dbReference type="InterPro" id="IPR029052">
    <property type="entry name" value="Metallo-depent_PP-like"/>
</dbReference>
<feature type="domain" description="Calcineurin-like phosphoesterase" evidence="5">
    <location>
        <begin position="4"/>
        <end position="242"/>
    </location>
</feature>
<evidence type="ECO:0000256" key="3">
    <source>
        <dbReference type="ARBA" id="ARBA00023004"/>
    </source>
</evidence>
<evidence type="ECO:0000256" key="2">
    <source>
        <dbReference type="ARBA" id="ARBA00022801"/>
    </source>
</evidence>
<organism evidence="6">
    <name type="scientific">OCS116 cluster bacterium</name>
    <dbReference type="NCBI Taxonomy" id="2030921"/>
    <lineage>
        <taxon>Bacteria</taxon>
        <taxon>Pseudomonadati</taxon>
        <taxon>Pseudomonadota</taxon>
        <taxon>Alphaproteobacteria</taxon>
        <taxon>OCS116 cluster</taxon>
    </lineage>
</organism>
<keyword evidence="1" id="KW-0479">Metal-binding</keyword>
<dbReference type="Gene3D" id="3.60.21.10">
    <property type="match status" value="1"/>
</dbReference>
<reference evidence="6" key="2">
    <citation type="journal article" date="2018" name="ISME J.">
        <title>A dynamic microbial community with high functional redundancy inhabits the cold, oxic subseafloor aquifer.</title>
        <authorList>
            <person name="Tully B.J."/>
            <person name="Wheat C.G."/>
            <person name="Glazer B.T."/>
            <person name="Huber J.A."/>
        </authorList>
    </citation>
    <scope>NUCLEOTIDE SEQUENCE</scope>
    <source>
        <strain evidence="6">NORP83</strain>
    </source>
</reference>
<comment type="caution">
    <text evidence="6">The sequence shown here is derived from an EMBL/GenBank/DDBJ whole genome shotgun (WGS) entry which is preliminary data.</text>
</comment>
<dbReference type="PANTHER" id="PTHR42988:SF2">
    <property type="entry name" value="CYCLIC NUCLEOTIDE PHOSPHODIESTERASE CBUA0032-RELATED"/>
    <property type="match status" value="1"/>
</dbReference>
<dbReference type="InterPro" id="IPR050884">
    <property type="entry name" value="CNP_phosphodiesterase-III"/>
</dbReference>
<evidence type="ECO:0000256" key="1">
    <source>
        <dbReference type="ARBA" id="ARBA00022723"/>
    </source>
</evidence>
<sequence length="318" mass="35818">MHNFRLAHFSDIHMPPMPKPTLLELTGIRILGMSSWQISRKKIHKLQVLSAFEKDIKAQDIDHYAFSGDLVNIASRAEMRRATAWMKAFAPADKMSYVPGNHDAYTEDSIANVLHYWKDYMLSCNQGAQILTELNIKLSDEVPYGPFPYLRIFGRVALVGTNSGVASPPFMATGELGIGQRNRLARILAYLKKEGYYRVVMIHHPPLPRMTPNVRALKDCADLREILTDEGAELVLYGHNHKNKITNISNKYGPSLMIGIASASAIATSHKPAASYNQILIDQSKKGWQVNLLKREYIEAHGAFEETEVTPLGFWHMT</sequence>
<dbReference type="InterPro" id="IPR004843">
    <property type="entry name" value="Calcineurin-like_PHP"/>
</dbReference>
<evidence type="ECO:0000256" key="4">
    <source>
        <dbReference type="ARBA" id="ARBA00025742"/>
    </source>
</evidence>
<proteinExistence type="inferred from homology"/>
<dbReference type="EMBL" id="NVUS01000041">
    <property type="protein sequence ID" value="PCI96588.1"/>
    <property type="molecule type" value="Genomic_DNA"/>
</dbReference>
<dbReference type="GO" id="GO:0046872">
    <property type="term" value="F:metal ion binding"/>
    <property type="evidence" value="ECO:0007669"/>
    <property type="project" value="UniProtKB-KW"/>
</dbReference>
<dbReference type="AlphaFoldDB" id="A0A2A4YP21"/>